<reference evidence="5" key="3">
    <citation type="submission" date="2025-09" db="UniProtKB">
        <authorList>
            <consortium name="Ensembl"/>
        </authorList>
    </citation>
    <scope>IDENTIFICATION</scope>
    <source>
        <strain evidence="5">Hd-rR</strain>
    </source>
</reference>
<reference evidence="5" key="2">
    <citation type="submission" date="2025-08" db="UniProtKB">
        <authorList>
            <consortium name="Ensembl"/>
        </authorList>
    </citation>
    <scope>IDENTIFICATION</scope>
    <source>
        <strain evidence="5">Hd-rR</strain>
    </source>
</reference>
<evidence type="ECO:0000313" key="5">
    <source>
        <dbReference type="Ensembl" id="ENSORLP00000014423.2"/>
    </source>
</evidence>
<keyword evidence="2" id="KW-1133">Transmembrane helix</keyword>
<evidence type="ECO:0000259" key="4">
    <source>
        <dbReference type="Pfam" id="PF15037"/>
    </source>
</evidence>
<feature type="chain" id="PRO_5017464780" description="Interleukin-17 receptor C/E N-terminal domain-containing protein" evidence="3">
    <location>
        <begin position="34"/>
        <end position="544"/>
    </location>
</feature>
<proteinExistence type="predicted"/>
<protein>
    <recommendedName>
        <fullName evidence="4">Interleukin-17 receptor C/E N-terminal domain-containing protein</fullName>
    </recommendedName>
</protein>
<dbReference type="InterPro" id="IPR039465">
    <property type="entry name" value="IL-17_rcpt-like"/>
</dbReference>
<dbReference type="OrthoDB" id="9877324at2759"/>
<dbReference type="PANTHER" id="PTHR15583">
    <property type="entry name" value="INTERLEUKIN-17 RECEPTOR"/>
    <property type="match status" value="1"/>
</dbReference>
<feature type="signal peptide" evidence="3">
    <location>
        <begin position="1"/>
        <end position="33"/>
    </location>
</feature>
<dbReference type="KEGG" id="ola:101162173"/>
<keyword evidence="2" id="KW-0472">Membrane</keyword>
<sequence length="544" mass="61317">MVGHSSRGRKRVWMMMVLWISFLTLLCCCFTEAENTELDRIERCQTKCSQGLSCRTKADYWFPPACLEHLDHLNTSVFHNVSVSPVMTCAGKQKCKLNLRVKAVLELSEFIHGLSICTVSAGMMRNCQKIVFTKTSRTKLSGLLVRVDNDCTEISPSQQVQVTIKTIPDYCGTQWTSNYHPLGCMMEDLRRNVPECITGRLSYNTNLEKNELQINVSDMLEDHTYHLRLCHKDDYICAGTGDSTQIEKEQPVKSAVLRYTRPLPCLCIEGWSAVVDAPRVRVCPFQDRLEELWLGITFDPLEEALLWEPACPVNAVAALCEKKVDGTCVDLPEASQNVSRGKLKFAKVDPRPQLCMKFTIGSQSWVRCPFRDGIKAWDFVVTNKQGHRDVQLVSQIPATFSVGFCGRSANSTCQDNARSSVQVLKANNPTLIGKACNSCLQVKRQDVKYAANVVHCFDYCSQESRDLTWIVLPAAVCLTGIIIVNLVLHLLLTVYQRRKKERERKQTDSKVNCVASTMPTVRGSLFITDPPQCRINERANLISK</sequence>
<dbReference type="InterPro" id="IPR027841">
    <property type="entry name" value="IL-17_rcpt_C/E_N"/>
</dbReference>
<dbReference type="GeneTree" id="ENSGT00940000162605"/>
<dbReference type="AlphaFoldDB" id="H2M7G8"/>
<dbReference type="CTD" id="400935"/>
<organism evidence="5 6">
    <name type="scientific">Oryzias latipes</name>
    <name type="common">Japanese rice fish</name>
    <name type="synonym">Japanese killifish</name>
    <dbReference type="NCBI Taxonomy" id="8090"/>
    <lineage>
        <taxon>Eukaryota</taxon>
        <taxon>Metazoa</taxon>
        <taxon>Chordata</taxon>
        <taxon>Craniata</taxon>
        <taxon>Vertebrata</taxon>
        <taxon>Euteleostomi</taxon>
        <taxon>Actinopterygii</taxon>
        <taxon>Neopterygii</taxon>
        <taxon>Teleostei</taxon>
        <taxon>Neoteleostei</taxon>
        <taxon>Acanthomorphata</taxon>
        <taxon>Ovalentaria</taxon>
        <taxon>Atherinomorphae</taxon>
        <taxon>Beloniformes</taxon>
        <taxon>Adrianichthyidae</taxon>
        <taxon>Oryziinae</taxon>
        <taxon>Oryzias</taxon>
    </lineage>
</organism>
<accession>H2M7G8</accession>
<dbReference type="Bgee" id="ENSORLG00000011513">
    <property type="expression patterns" value="Expressed in pharyngeal gill and 11 other cell types or tissues"/>
</dbReference>
<evidence type="ECO:0000256" key="3">
    <source>
        <dbReference type="SAM" id="SignalP"/>
    </source>
</evidence>
<dbReference type="PANTHER" id="PTHR15583:SF10">
    <property type="entry name" value="INTERLEUKIN-17 RECEPTOR E-LIKE-RELATED"/>
    <property type="match status" value="1"/>
</dbReference>
<dbReference type="GeneID" id="101162173"/>
<reference evidence="5 6" key="1">
    <citation type="journal article" date="2007" name="Nature">
        <title>The medaka draft genome and insights into vertebrate genome evolution.</title>
        <authorList>
            <person name="Kasahara M."/>
            <person name="Naruse K."/>
            <person name="Sasaki S."/>
            <person name="Nakatani Y."/>
            <person name="Qu W."/>
            <person name="Ahsan B."/>
            <person name="Yamada T."/>
            <person name="Nagayasu Y."/>
            <person name="Doi K."/>
            <person name="Kasai Y."/>
            <person name="Jindo T."/>
            <person name="Kobayashi D."/>
            <person name="Shimada A."/>
            <person name="Toyoda A."/>
            <person name="Kuroki Y."/>
            <person name="Fujiyama A."/>
            <person name="Sasaki T."/>
            <person name="Shimizu A."/>
            <person name="Asakawa S."/>
            <person name="Shimizu N."/>
            <person name="Hashimoto S."/>
            <person name="Yang J."/>
            <person name="Lee Y."/>
            <person name="Matsushima K."/>
            <person name="Sugano S."/>
            <person name="Sakaizumi M."/>
            <person name="Narita T."/>
            <person name="Ohishi K."/>
            <person name="Haga S."/>
            <person name="Ohta F."/>
            <person name="Nomoto H."/>
            <person name="Nogata K."/>
            <person name="Morishita T."/>
            <person name="Endo T."/>
            <person name="Shin-I T."/>
            <person name="Takeda H."/>
            <person name="Morishita S."/>
            <person name="Kohara Y."/>
        </authorList>
    </citation>
    <scope>NUCLEOTIDE SEQUENCE [LARGE SCALE GENOMIC DNA]</scope>
    <source>
        <strain evidence="5 6">Hd-rR</strain>
    </source>
</reference>
<keyword evidence="2" id="KW-0812">Transmembrane</keyword>
<dbReference type="HOGENOM" id="CLU_1485351_0_0_1"/>
<dbReference type="GO" id="GO:0030368">
    <property type="term" value="F:interleukin-17 receptor activity"/>
    <property type="evidence" value="ECO:0000318"/>
    <property type="project" value="GO_Central"/>
</dbReference>
<dbReference type="RefSeq" id="XP_011489248.2">
    <property type="nucleotide sequence ID" value="XM_011490946.3"/>
</dbReference>
<evidence type="ECO:0000256" key="2">
    <source>
        <dbReference type="SAM" id="Phobius"/>
    </source>
</evidence>
<evidence type="ECO:0000313" key="6">
    <source>
        <dbReference type="Proteomes" id="UP000001038"/>
    </source>
</evidence>
<keyword evidence="6" id="KW-1185">Reference proteome</keyword>
<evidence type="ECO:0000256" key="1">
    <source>
        <dbReference type="ARBA" id="ARBA00022729"/>
    </source>
</evidence>
<feature type="transmembrane region" description="Helical" evidence="2">
    <location>
        <begin position="469"/>
        <end position="495"/>
    </location>
</feature>
<dbReference type="STRING" id="8090.ENSORLP00000014423"/>
<dbReference type="InParanoid" id="H2M7G8"/>
<name>H2M7G8_ORYLA</name>
<gene>
    <name evidence="5" type="primary">il17rel</name>
</gene>
<feature type="domain" description="Interleukin-17 receptor C/E N-terminal" evidence="4">
    <location>
        <begin position="150"/>
        <end position="396"/>
    </location>
</feature>
<dbReference type="Proteomes" id="UP000001038">
    <property type="component" value="Chromosome 23"/>
</dbReference>
<dbReference type="Pfam" id="PF15037">
    <property type="entry name" value="IL17_R_N"/>
    <property type="match status" value="1"/>
</dbReference>
<keyword evidence="1 3" id="KW-0732">Signal</keyword>
<dbReference type="Ensembl" id="ENSORLT00000014424.2">
    <property type="protein sequence ID" value="ENSORLP00000014423.2"/>
    <property type="gene ID" value="ENSORLG00000011513.2"/>
</dbReference>